<feature type="transmembrane region" description="Helical" evidence="1">
    <location>
        <begin position="415"/>
        <end position="432"/>
    </location>
</feature>
<dbReference type="EMBL" id="CAJNOI010000031">
    <property type="protein sequence ID" value="CAF0880330.1"/>
    <property type="molecule type" value="Genomic_DNA"/>
</dbReference>
<keyword evidence="1" id="KW-0472">Membrane</keyword>
<protein>
    <submittedName>
        <fullName evidence="2">Uncharacterized protein</fullName>
    </submittedName>
</protein>
<keyword evidence="1" id="KW-0812">Transmembrane</keyword>
<keyword evidence="1" id="KW-1133">Transmembrane helix</keyword>
<dbReference type="Proteomes" id="UP000663832">
    <property type="component" value="Unassembled WGS sequence"/>
</dbReference>
<name>A0A813Y3F2_9BILA</name>
<dbReference type="OrthoDB" id="10034493at2759"/>
<organism evidence="2 5">
    <name type="scientific">Adineta steineri</name>
    <dbReference type="NCBI Taxonomy" id="433720"/>
    <lineage>
        <taxon>Eukaryota</taxon>
        <taxon>Metazoa</taxon>
        <taxon>Spiralia</taxon>
        <taxon>Gnathifera</taxon>
        <taxon>Rotifera</taxon>
        <taxon>Eurotatoria</taxon>
        <taxon>Bdelloidea</taxon>
        <taxon>Adinetida</taxon>
        <taxon>Adinetidae</taxon>
        <taxon>Adineta</taxon>
    </lineage>
</organism>
<gene>
    <name evidence="2" type="ORF">BJG266_LOCUS9387</name>
    <name evidence="3" type="ORF">QVE165_LOCUS34420</name>
</gene>
<evidence type="ECO:0000256" key="1">
    <source>
        <dbReference type="SAM" id="Phobius"/>
    </source>
</evidence>
<comment type="caution">
    <text evidence="2">The sequence shown here is derived from an EMBL/GenBank/DDBJ whole genome shotgun (WGS) entry which is preliminary data.</text>
</comment>
<feature type="transmembrane region" description="Helical" evidence="1">
    <location>
        <begin position="291"/>
        <end position="309"/>
    </location>
</feature>
<feature type="transmembrane region" description="Helical" evidence="1">
    <location>
        <begin position="6"/>
        <end position="23"/>
    </location>
</feature>
<feature type="transmembrane region" description="Helical" evidence="1">
    <location>
        <begin position="321"/>
        <end position="338"/>
    </location>
</feature>
<feature type="transmembrane region" description="Helical" evidence="1">
    <location>
        <begin position="487"/>
        <end position="510"/>
    </location>
</feature>
<feature type="transmembrane region" description="Helical" evidence="1">
    <location>
        <begin position="344"/>
        <end position="366"/>
    </location>
</feature>
<keyword evidence="4" id="KW-1185">Reference proteome</keyword>
<feature type="transmembrane region" description="Helical" evidence="1">
    <location>
        <begin position="463"/>
        <end position="481"/>
    </location>
</feature>
<proteinExistence type="predicted"/>
<sequence>MTSLLMLFMYAIVGPFAILKLYAKNLMRRAYKNQILLKLMASVVSLAVGSQIAYRYRYRHTFIWLTSSIFFLLLNYWYIIPLLLIYVLPIIHKFTQVWLSFIDIFSDKILRPCSTKLRQSLPSIWTFESDQKLWPIESIRFMLTYGTIGPALYCGYEVYSHLFFGISFNLCISVAVTILVTITLWHILDSIDKDLYPFLFAIIIQYYIIPIKSALNIPLTLLLTTFLFPFLNNLLISNSIQDFIQNIKSLNFRTFVETNSNYKQFYSEFVNLFIAIYLTYKVFRICLLCNVSWLIILSIIIFLPIYFYTHCIRFIAIEPNTIMFLFSSFILSIDILFRRAHDHFIYKYFLVIMILTFYFALIYPLLYHILRRLTIKSANDIGLKLKQYREKINQQTFQFNQQYLRITYIHDSSKYFILHLCNILITISLLMFLPINIFPRLILSLLSYLLIGRLLLERGLEILAILISLSTSITVGADVSIRYGNSLLLIMSLALITYVSTLVVAFPIIYRFIQFILIHLPLIDYVDNYLAKLFIYIWSYFDIFWPHIRTSFTEVKTTIEQSRLNMFRHSRQIQ</sequence>
<dbReference type="EMBL" id="CAJNOM010000324">
    <property type="protein sequence ID" value="CAF1358784.1"/>
    <property type="molecule type" value="Genomic_DNA"/>
</dbReference>
<reference evidence="2" key="1">
    <citation type="submission" date="2021-02" db="EMBL/GenBank/DDBJ databases">
        <authorList>
            <person name="Nowell W R."/>
        </authorList>
    </citation>
    <scope>NUCLEOTIDE SEQUENCE</scope>
</reference>
<feature type="transmembrane region" description="Helical" evidence="1">
    <location>
        <begin position="62"/>
        <end position="88"/>
    </location>
</feature>
<dbReference type="Proteomes" id="UP000663877">
    <property type="component" value="Unassembled WGS sequence"/>
</dbReference>
<evidence type="ECO:0000313" key="2">
    <source>
        <dbReference type="EMBL" id="CAF0880330.1"/>
    </source>
</evidence>
<feature type="transmembrane region" description="Helical" evidence="1">
    <location>
        <begin position="162"/>
        <end position="188"/>
    </location>
</feature>
<feature type="transmembrane region" description="Helical" evidence="1">
    <location>
        <begin position="35"/>
        <end position="56"/>
    </location>
</feature>
<feature type="transmembrane region" description="Helical" evidence="1">
    <location>
        <begin position="221"/>
        <end position="244"/>
    </location>
</feature>
<dbReference type="AlphaFoldDB" id="A0A813Y3F2"/>
<evidence type="ECO:0000313" key="3">
    <source>
        <dbReference type="EMBL" id="CAF1358784.1"/>
    </source>
</evidence>
<accession>A0A813Y3F2</accession>
<evidence type="ECO:0000313" key="5">
    <source>
        <dbReference type="Proteomes" id="UP000663877"/>
    </source>
</evidence>
<evidence type="ECO:0000313" key="4">
    <source>
        <dbReference type="Proteomes" id="UP000663832"/>
    </source>
</evidence>